<protein>
    <recommendedName>
        <fullName evidence="6">Pseudouridine synthase</fullName>
        <ecNumber evidence="6">5.4.99.-</ecNumber>
    </recommendedName>
</protein>
<sequence length="475" mass="53848">MKQIESELVSLNKYISSSGFCSRREADKLIESERVTVNDLPAFPGDRVMPGDKVEVDGEPIKKKKKTVYIACNKPVGVTSTTDVRDKTNIITFLNHPTRIFPVGRLDKDSDGLILLTNDGDIVNKILRASNNHEKEYIVIVDKNITPEFIQQMSNGIPILGTRTKKCEVRQEGNKRFRITLTQGLNRQIRRMCEYLGYEVQKLTRIRIMNINLEGMAVGHWRYLSQPEMEKLNDMMSGSSSEVKPGKPKSERKPFNPDEKPESEKETKARLRKEAFLDREMGGRTESADSEIAGVKKVTSRKEKAKREKENYFKVKKEKEQKAGVPSAKTKKKGHVVSDFESASIEEQSMAVDPMRPRKKKSDSYKGFRDKGDKKDKPGFDAKGNKIIKAKKEPRGSKDETGKRDGKVKREEKGKNAEKGMGRRDEKPRRLRQSDSDAAKKKTRSEEKGKASTPKGKRAAVNFKTTNKPTPRGRG</sequence>
<evidence type="ECO:0000313" key="10">
    <source>
        <dbReference type="Proteomes" id="UP000239872"/>
    </source>
</evidence>
<evidence type="ECO:0000256" key="5">
    <source>
        <dbReference type="PROSITE-ProRule" id="PRU00182"/>
    </source>
</evidence>
<dbReference type="PROSITE" id="PS01149">
    <property type="entry name" value="PSI_RSU"/>
    <property type="match status" value="1"/>
</dbReference>
<reference evidence="9 10" key="1">
    <citation type="submission" date="2018-01" db="EMBL/GenBank/DDBJ databases">
        <title>A novel member of the phylum Bacteroidetes isolated from glacier ice.</title>
        <authorList>
            <person name="Liu Q."/>
            <person name="Xin Y.-H."/>
        </authorList>
    </citation>
    <scope>NUCLEOTIDE SEQUENCE [LARGE SCALE GENOMIC DNA]</scope>
    <source>
        <strain evidence="9 10">RB1R16</strain>
    </source>
</reference>
<dbReference type="PANTHER" id="PTHR47683">
    <property type="entry name" value="PSEUDOURIDINE SYNTHASE FAMILY PROTEIN-RELATED"/>
    <property type="match status" value="1"/>
</dbReference>
<dbReference type="NCBIfam" id="TIGR00093">
    <property type="entry name" value="pseudouridine synthase"/>
    <property type="match status" value="1"/>
</dbReference>
<keyword evidence="10" id="KW-1185">Reference proteome</keyword>
<dbReference type="InterPro" id="IPR042092">
    <property type="entry name" value="PsdUridine_s_RsuA/RluB/E/F_cat"/>
</dbReference>
<evidence type="ECO:0000259" key="8">
    <source>
        <dbReference type="SMART" id="SM00363"/>
    </source>
</evidence>
<evidence type="ECO:0000313" key="9">
    <source>
        <dbReference type="EMBL" id="PQJ09412.1"/>
    </source>
</evidence>
<feature type="region of interest" description="Disordered" evidence="7">
    <location>
        <begin position="234"/>
        <end position="475"/>
    </location>
</feature>
<organism evidence="9 10">
    <name type="scientific">Flavipsychrobacter stenotrophus</name>
    <dbReference type="NCBI Taxonomy" id="2077091"/>
    <lineage>
        <taxon>Bacteria</taxon>
        <taxon>Pseudomonadati</taxon>
        <taxon>Bacteroidota</taxon>
        <taxon>Chitinophagia</taxon>
        <taxon>Chitinophagales</taxon>
        <taxon>Chitinophagaceae</taxon>
        <taxon>Flavipsychrobacter</taxon>
    </lineage>
</organism>
<evidence type="ECO:0000256" key="6">
    <source>
        <dbReference type="RuleBase" id="RU003887"/>
    </source>
</evidence>
<evidence type="ECO:0000256" key="4">
    <source>
        <dbReference type="ARBA" id="ARBA00036535"/>
    </source>
</evidence>
<feature type="compositionally biased region" description="Basic and acidic residues" evidence="7">
    <location>
        <begin position="300"/>
        <end position="322"/>
    </location>
</feature>
<evidence type="ECO:0000256" key="3">
    <source>
        <dbReference type="ARBA" id="ARBA00036390"/>
    </source>
</evidence>
<keyword evidence="2 6" id="KW-0413">Isomerase</keyword>
<comment type="similarity">
    <text evidence="1 6">Belongs to the pseudouridine synthase RsuA family.</text>
</comment>
<dbReference type="CDD" id="cd00165">
    <property type="entry name" value="S4"/>
    <property type="match status" value="1"/>
</dbReference>
<dbReference type="PANTHER" id="PTHR47683:SF2">
    <property type="entry name" value="RNA-BINDING S4 DOMAIN-CONTAINING PROTEIN"/>
    <property type="match status" value="1"/>
</dbReference>
<dbReference type="InterPro" id="IPR020103">
    <property type="entry name" value="PsdUridine_synth_cat_dom_sf"/>
</dbReference>
<dbReference type="GO" id="GO:0000455">
    <property type="term" value="P:enzyme-directed rRNA pseudouridine synthesis"/>
    <property type="evidence" value="ECO:0007669"/>
    <property type="project" value="UniProtKB-ARBA"/>
</dbReference>
<dbReference type="CDD" id="cd02554">
    <property type="entry name" value="PseudoU_synth_RluF"/>
    <property type="match status" value="1"/>
</dbReference>
<dbReference type="PROSITE" id="PS50889">
    <property type="entry name" value="S4"/>
    <property type="match status" value="1"/>
</dbReference>
<dbReference type="SUPFAM" id="SSF55174">
    <property type="entry name" value="Alpha-L RNA-binding motif"/>
    <property type="match status" value="1"/>
</dbReference>
<dbReference type="SUPFAM" id="SSF55120">
    <property type="entry name" value="Pseudouridine synthase"/>
    <property type="match status" value="1"/>
</dbReference>
<gene>
    <name evidence="9" type="ORF">CJD36_019410</name>
</gene>
<dbReference type="Pfam" id="PF00849">
    <property type="entry name" value="PseudoU_synth_2"/>
    <property type="match status" value="1"/>
</dbReference>
<comment type="catalytic activity">
    <reaction evidence="3">
        <text>uridine(35) in tRNA(Tyr) = pseudouridine(35) in tRNA(Tyr)</text>
        <dbReference type="Rhea" id="RHEA:60556"/>
        <dbReference type="Rhea" id="RHEA-COMP:15607"/>
        <dbReference type="Rhea" id="RHEA-COMP:15608"/>
        <dbReference type="ChEBI" id="CHEBI:65314"/>
        <dbReference type="ChEBI" id="CHEBI:65315"/>
    </reaction>
</comment>
<dbReference type="FunFam" id="3.30.70.1560:FF:000002">
    <property type="entry name" value="Pseudouridine synthase"/>
    <property type="match status" value="1"/>
</dbReference>
<dbReference type="InterPro" id="IPR018496">
    <property type="entry name" value="PsdUridine_synth_RsuA/RluB_CS"/>
</dbReference>
<keyword evidence="5" id="KW-0694">RNA-binding</keyword>
<dbReference type="GO" id="GO:0003723">
    <property type="term" value="F:RNA binding"/>
    <property type="evidence" value="ECO:0007669"/>
    <property type="project" value="UniProtKB-KW"/>
</dbReference>
<dbReference type="GO" id="GO:0160138">
    <property type="term" value="F:23S rRNA pseudouridine(2604) synthase activity"/>
    <property type="evidence" value="ECO:0007669"/>
    <property type="project" value="UniProtKB-EC"/>
</dbReference>
<feature type="domain" description="RNA-binding S4" evidence="8">
    <location>
        <begin position="9"/>
        <end position="66"/>
    </location>
</feature>
<dbReference type="EMBL" id="PPSL01000006">
    <property type="protein sequence ID" value="PQJ09412.1"/>
    <property type="molecule type" value="Genomic_DNA"/>
</dbReference>
<comment type="catalytic activity">
    <reaction evidence="4">
        <text>uridine(2604) in 23S rRNA = pseudouridine(2604) in 23S rRNA</text>
        <dbReference type="Rhea" id="RHEA:38875"/>
        <dbReference type="Rhea" id="RHEA-COMP:10093"/>
        <dbReference type="Rhea" id="RHEA-COMP:10094"/>
        <dbReference type="ChEBI" id="CHEBI:65314"/>
        <dbReference type="ChEBI" id="CHEBI:65315"/>
        <dbReference type="EC" id="5.4.99.21"/>
    </reaction>
</comment>
<dbReference type="SMART" id="SM00363">
    <property type="entry name" value="S4"/>
    <property type="match status" value="1"/>
</dbReference>
<dbReference type="InterPro" id="IPR000748">
    <property type="entry name" value="PsdUridine_synth_RsuA/RluB/E/F"/>
</dbReference>
<dbReference type="EC" id="5.4.99.-" evidence="6"/>
<comment type="caution">
    <text evidence="9">The sequence shown here is derived from an EMBL/GenBank/DDBJ whole genome shotgun (WGS) entry which is preliminary data.</text>
</comment>
<evidence type="ECO:0000256" key="1">
    <source>
        <dbReference type="ARBA" id="ARBA00008348"/>
    </source>
</evidence>
<dbReference type="Pfam" id="PF01479">
    <property type="entry name" value="S4"/>
    <property type="match status" value="1"/>
</dbReference>
<feature type="compositionally biased region" description="Basic and acidic residues" evidence="7">
    <location>
        <begin position="362"/>
        <end position="450"/>
    </location>
</feature>
<dbReference type="OrthoDB" id="1012272at2"/>
<dbReference type="InterPro" id="IPR050343">
    <property type="entry name" value="RsuA_PseudoU_synthase"/>
</dbReference>
<dbReference type="InterPro" id="IPR036986">
    <property type="entry name" value="S4_RNA-bd_sf"/>
</dbReference>
<dbReference type="InterPro" id="IPR020094">
    <property type="entry name" value="TruA/RsuA/RluB/E/F_N"/>
</dbReference>
<dbReference type="Gene3D" id="3.30.70.1560">
    <property type="entry name" value="Alpha-L RNA-binding motif"/>
    <property type="match status" value="1"/>
</dbReference>
<feature type="compositionally biased region" description="Basic and acidic residues" evidence="7">
    <location>
        <begin position="244"/>
        <end position="287"/>
    </location>
</feature>
<evidence type="ECO:0000256" key="2">
    <source>
        <dbReference type="ARBA" id="ARBA00023235"/>
    </source>
</evidence>
<proteinExistence type="inferred from homology"/>
<dbReference type="Proteomes" id="UP000239872">
    <property type="component" value="Unassembled WGS sequence"/>
</dbReference>
<dbReference type="FunFam" id="3.10.290.10:FF:000003">
    <property type="entry name" value="Pseudouridine synthase"/>
    <property type="match status" value="1"/>
</dbReference>
<evidence type="ECO:0000256" key="7">
    <source>
        <dbReference type="SAM" id="MobiDB-lite"/>
    </source>
</evidence>
<name>A0A2S7SR77_9BACT</name>
<dbReference type="AlphaFoldDB" id="A0A2S7SR77"/>
<dbReference type="InterPro" id="IPR006145">
    <property type="entry name" value="PsdUridine_synth_RsuA/RluA"/>
</dbReference>
<dbReference type="Gene3D" id="3.10.290.10">
    <property type="entry name" value="RNA-binding S4 domain"/>
    <property type="match status" value="1"/>
</dbReference>
<dbReference type="InterPro" id="IPR002942">
    <property type="entry name" value="S4_RNA-bd"/>
</dbReference>
<accession>A0A2S7SR77</accession>
<dbReference type="NCBIfam" id="NF007784">
    <property type="entry name" value="PRK10475.1"/>
    <property type="match status" value="1"/>
</dbReference>
<dbReference type="Gene3D" id="3.30.70.580">
    <property type="entry name" value="Pseudouridine synthase I, catalytic domain, N-terminal subdomain"/>
    <property type="match status" value="1"/>
</dbReference>
<dbReference type="RefSeq" id="WP_105040862.1">
    <property type="nucleotide sequence ID" value="NZ_PPSL01000006.1"/>
</dbReference>